<dbReference type="AlphaFoldDB" id="X1RJS6"/>
<protein>
    <recommendedName>
        <fullName evidence="1">Glycosyltransferase subfamily 4-like N-terminal domain-containing protein</fullName>
    </recommendedName>
</protein>
<evidence type="ECO:0000259" key="1">
    <source>
        <dbReference type="Pfam" id="PF13439"/>
    </source>
</evidence>
<dbReference type="Pfam" id="PF13439">
    <property type="entry name" value="Glyco_transf_4"/>
    <property type="match status" value="1"/>
</dbReference>
<gene>
    <name evidence="2" type="ORF">S12H4_23035</name>
</gene>
<feature type="non-terminal residue" evidence="2">
    <location>
        <position position="164"/>
    </location>
</feature>
<dbReference type="SUPFAM" id="SSF53756">
    <property type="entry name" value="UDP-Glycosyltransferase/glycogen phosphorylase"/>
    <property type="match status" value="1"/>
</dbReference>
<reference evidence="2" key="1">
    <citation type="journal article" date="2014" name="Front. Microbiol.">
        <title>High frequency of phylogenetically diverse reductive dehalogenase-homologous genes in deep subseafloor sedimentary metagenomes.</title>
        <authorList>
            <person name="Kawai M."/>
            <person name="Futagami T."/>
            <person name="Toyoda A."/>
            <person name="Takaki Y."/>
            <person name="Nishi S."/>
            <person name="Hori S."/>
            <person name="Arai W."/>
            <person name="Tsubouchi T."/>
            <person name="Morono Y."/>
            <person name="Uchiyama I."/>
            <person name="Ito T."/>
            <person name="Fujiyama A."/>
            <person name="Inagaki F."/>
            <person name="Takami H."/>
        </authorList>
    </citation>
    <scope>NUCLEOTIDE SEQUENCE</scope>
    <source>
        <strain evidence="2">Expedition CK06-06</strain>
    </source>
</reference>
<evidence type="ECO:0000313" key="2">
    <source>
        <dbReference type="EMBL" id="GAI80888.1"/>
    </source>
</evidence>
<proteinExistence type="predicted"/>
<sequence>MRVCMVAPSVKIPEPLAQSVHQFEFAKNLVEMGIEVHLICRRDDNSPSHETGITYHRVFSKDVPLSRLFFTWNAKSKVKTLLREHKFDIVHDRGYLFGGSGISIARKAGIPTVLQIDDDWIRTEALVSRIAATRLYRGMALWWCQRTLRRANHAFAVNEGRIQA</sequence>
<dbReference type="InterPro" id="IPR028098">
    <property type="entry name" value="Glyco_trans_4-like_N"/>
</dbReference>
<feature type="domain" description="Glycosyltransferase subfamily 4-like N-terminal" evidence="1">
    <location>
        <begin position="19"/>
        <end position="158"/>
    </location>
</feature>
<organism evidence="2">
    <name type="scientific">marine sediment metagenome</name>
    <dbReference type="NCBI Taxonomy" id="412755"/>
    <lineage>
        <taxon>unclassified sequences</taxon>
        <taxon>metagenomes</taxon>
        <taxon>ecological metagenomes</taxon>
    </lineage>
</organism>
<dbReference type="Gene3D" id="3.40.50.2000">
    <property type="entry name" value="Glycogen Phosphorylase B"/>
    <property type="match status" value="1"/>
</dbReference>
<dbReference type="EMBL" id="BARW01012145">
    <property type="protein sequence ID" value="GAI80888.1"/>
    <property type="molecule type" value="Genomic_DNA"/>
</dbReference>
<accession>X1RJS6</accession>
<comment type="caution">
    <text evidence="2">The sequence shown here is derived from an EMBL/GenBank/DDBJ whole genome shotgun (WGS) entry which is preliminary data.</text>
</comment>
<name>X1RJS6_9ZZZZ</name>